<dbReference type="PANTHER" id="PTHR12304">
    <property type="entry name" value="INOSINE-URIDINE PREFERRING NUCLEOSIDE HYDROLASE"/>
    <property type="match status" value="1"/>
</dbReference>
<dbReference type="GO" id="GO:0006152">
    <property type="term" value="P:purine nucleoside catabolic process"/>
    <property type="evidence" value="ECO:0007669"/>
    <property type="project" value="TreeGrafter"/>
</dbReference>
<feature type="signal peptide" evidence="4">
    <location>
        <begin position="1"/>
        <end position="19"/>
    </location>
</feature>
<dbReference type="AlphaFoldDB" id="A0A261XSX7"/>
<dbReference type="Pfam" id="PF01156">
    <property type="entry name" value="IU_nuc_hydro"/>
    <property type="match status" value="1"/>
</dbReference>
<dbReference type="OrthoDB" id="432381at2759"/>
<feature type="domain" description="Inosine/uridine-preferring nucleoside hydrolase" evidence="5">
    <location>
        <begin position="35"/>
        <end position="361"/>
    </location>
</feature>
<sequence>MRLATTLSLALFASSLVSASVIEKTKRKSNGKRYVVADNDWLSTGYIPILLAVDSDVELLAVTSVTGNTWQHECALHALAALEIGNLSCIPVIEGAIYPLINTANRFQAWETVHGALPWQGVFAPYNATAEALGADPTSGTNPNRVSKNAFLEGFPNITAVEGKKAATYMVEMVNKYPGQVSIYAAGAMTNVALAVRLDDNFARLAKELVIMGGYVDDNMYQATGTLNEADINSDLNLMIDPEAAKIAITAPFPSITVVGNVANQVIPSQEFLDDIYKVKNHYTTLMYEYYGTMFPFWDETAMALLIDPTLATNTSVVYMDVDTAYGSPNYGNAHVYQKAYMPPNVRAVNYVNTIDAERFKAMIKHAVQHPKTCADLKENPPAHNTREQELKITISKEDSHCVSTVISVLKISPSPIALWLAGSILGAF</sequence>
<evidence type="ECO:0000313" key="7">
    <source>
        <dbReference type="Proteomes" id="UP000242875"/>
    </source>
</evidence>
<reference evidence="6 7" key="1">
    <citation type="journal article" date="2017" name="Mycologia">
        <title>Bifiguratus adelaidae, gen. et sp. nov., a new member of Mucoromycotina in endophytic and soil-dwelling habitats.</title>
        <authorList>
            <person name="Torres-Cruz T.J."/>
            <person name="Billingsley Tobias T.L."/>
            <person name="Almatruk M."/>
            <person name="Hesse C."/>
            <person name="Kuske C.R."/>
            <person name="Desiro A."/>
            <person name="Benucci G.M."/>
            <person name="Bonito G."/>
            <person name="Stajich J.E."/>
            <person name="Dunlap C."/>
            <person name="Arnold A.E."/>
            <person name="Porras-Alfaro A."/>
        </authorList>
    </citation>
    <scope>NUCLEOTIDE SEQUENCE [LARGE SCALE GENOMIC DNA]</scope>
    <source>
        <strain evidence="6 7">AZ0501</strain>
    </source>
</reference>
<keyword evidence="4" id="KW-0732">Signal</keyword>
<keyword evidence="3" id="KW-0326">Glycosidase</keyword>
<evidence type="ECO:0000256" key="4">
    <source>
        <dbReference type="SAM" id="SignalP"/>
    </source>
</evidence>
<dbReference type="Gene3D" id="3.90.245.10">
    <property type="entry name" value="Ribonucleoside hydrolase-like"/>
    <property type="match status" value="1"/>
</dbReference>
<name>A0A261XSX7_9FUNG</name>
<feature type="chain" id="PRO_5012537398" description="Inosine/uridine-preferring nucleoside hydrolase domain-containing protein" evidence="4">
    <location>
        <begin position="20"/>
        <end position="429"/>
    </location>
</feature>
<evidence type="ECO:0000256" key="2">
    <source>
        <dbReference type="ARBA" id="ARBA00022801"/>
    </source>
</evidence>
<evidence type="ECO:0000256" key="1">
    <source>
        <dbReference type="ARBA" id="ARBA00009176"/>
    </source>
</evidence>
<dbReference type="InterPro" id="IPR001910">
    <property type="entry name" value="Inosine/uridine_hydrolase_dom"/>
</dbReference>
<evidence type="ECO:0000313" key="6">
    <source>
        <dbReference type="EMBL" id="OZJ01461.1"/>
    </source>
</evidence>
<comment type="similarity">
    <text evidence="1">Belongs to the IUNH family.</text>
</comment>
<proteinExistence type="inferred from homology"/>
<feature type="non-terminal residue" evidence="6">
    <location>
        <position position="429"/>
    </location>
</feature>
<dbReference type="EMBL" id="MVBO01000353">
    <property type="protein sequence ID" value="OZJ01461.1"/>
    <property type="molecule type" value="Genomic_DNA"/>
</dbReference>
<dbReference type="InterPro" id="IPR023186">
    <property type="entry name" value="IUNH"/>
</dbReference>
<gene>
    <name evidence="6" type="ORF">BZG36_05674</name>
</gene>
<keyword evidence="7" id="KW-1185">Reference proteome</keyword>
<dbReference type="Proteomes" id="UP000242875">
    <property type="component" value="Unassembled WGS sequence"/>
</dbReference>
<dbReference type="GO" id="GO:0005829">
    <property type="term" value="C:cytosol"/>
    <property type="evidence" value="ECO:0007669"/>
    <property type="project" value="TreeGrafter"/>
</dbReference>
<organism evidence="6 7">
    <name type="scientific">Bifiguratus adelaidae</name>
    <dbReference type="NCBI Taxonomy" id="1938954"/>
    <lineage>
        <taxon>Eukaryota</taxon>
        <taxon>Fungi</taxon>
        <taxon>Fungi incertae sedis</taxon>
        <taxon>Mucoromycota</taxon>
        <taxon>Mucoromycotina</taxon>
        <taxon>Endogonomycetes</taxon>
        <taxon>Endogonales</taxon>
        <taxon>Endogonales incertae sedis</taxon>
        <taxon>Bifiguratus</taxon>
    </lineage>
</organism>
<dbReference type="InterPro" id="IPR036452">
    <property type="entry name" value="Ribo_hydro-like"/>
</dbReference>
<dbReference type="SUPFAM" id="SSF53590">
    <property type="entry name" value="Nucleoside hydrolase"/>
    <property type="match status" value="1"/>
</dbReference>
<evidence type="ECO:0000256" key="3">
    <source>
        <dbReference type="ARBA" id="ARBA00023295"/>
    </source>
</evidence>
<comment type="caution">
    <text evidence="6">The sequence shown here is derived from an EMBL/GenBank/DDBJ whole genome shotgun (WGS) entry which is preliminary data.</text>
</comment>
<protein>
    <recommendedName>
        <fullName evidence="5">Inosine/uridine-preferring nucleoside hydrolase domain-containing protein</fullName>
    </recommendedName>
</protein>
<keyword evidence="2" id="KW-0378">Hydrolase</keyword>
<accession>A0A261XSX7</accession>
<dbReference type="GO" id="GO:0008477">
    <property type="term" value="F:purine nucleosidase activity"/>
    <property type="evidence" value="ECO:0007669"/>
    <property type="project" value="TreeGrafter"/>
</dbReference>
<evidence type="ECO:0000259" key="5">
    <source>
        <dbReference type="Pfam" id="PF01156"/>
    </source>
</evidence>
<dbReference type="PANTHER" id="PTHR12304:SF25">
    <property type="entry name" value="INOSINE_URIDINE-PREFERRING NUCLEOSIDE HYDROLASE DOMAIN-CONTAINING PROTEIN"/>
    <property type="match status" value="1"/>
</dbReference>